<protein>
    <recommendedName>
        <fullName evidence="9">ABC transmembrane type-1 domain-containing protein</fullName>
    </recommendedName>
</protein>
<dbReference type="Pfam" id="PF00664">
    <property type="entry name" value="ABC_membrane"/>
    <property type="match status" value="1"/>
</dbReference>
<organism evidence="10 11">
    <name type="scientific">Staphylotrichum longicolle</name>
    <dbReference type="NCBI Taxonomy" id="669026"/>
    <lineage>
        <taxon>Eukaryota</taxon>
        <taxon>Fungi</taxon>
        <taxon>Dikarya</taxon>
        <taxon>Ascomycota</taxon>
        <taxon>Pezizomycotina</taxon>
        <taxon>Sordariomycetes</taxon>
        <taxon>Sordariomycetidae</taxon>
        <taxon>Sordariales</taxon>
        <taxon>Chaetomiaceae</taxon>
        <taxon>Staphylotrichum</taxon>
    </lineage>
</organism>
<dbReference type="Gene3D" id="1.20.1560.10">
    <property type="entry name" value="ABC transporter type 1, transmembrane domain"/>
    <property type="match status" value="2"/>
</dbReference>
<keyword evidence="6 8" id="KW-1133">Transmembrane helix</keyword>
<keyword evidence="3 8" id="KW-0812">Transmembrane</keyword>
<evidence type="ECO:0000313" key="10">
    <source>
        <dbReference type="EMBL" id="KAG7287011.1"/>
    </source>
</evidence>
<dbReference type="InterPro" id="IPR027417">
    <property type="entry name" value="P-loop_NTPase"/>
</dbReference>
<dbReference type="InterPro" id="IPR003439">
    <property type="entry name" value="ABC_transporter-like_ATP-bd"/>
</dbReference>
<comment type="subcellular location">
    <subcellularLocation>
        <location evidence="1">Membrane</location>
        <topology evidence="1">Multi-pass membrane protein</topology>
    </subcellularLocation>
</comment>
<dbReference type="InterPro" id="IPR044726">
    <property type="entry name" value="ABCC_6TM_D2"/>
</dbReference>
<dbReference type="AlphaFoldDB" id="A0AAD4HXH6"/>
<feature type="transmembrane region" description="Helical" evidence="8">
    <location>
        <begin position="67"/>
        <end position="93"/>
    </location>
</feature>
<reference evidence="10" key="1">
    <citation type="submission" date="2023-02" db="EMBL/GenBank/DDBJ databases">
        <authorList>
            <person name="Palmer J.M."/>
        </authorList>
    </citation>
    <scope>NUCLEOTIDE SEQUENCE</scope>
    <source>
        <strain evidence="10">FW57</strain>
    </source>
</reference>
<gene>
    <name evidence="10" type="ORF">NEMBOFW57_006511</name>
</gene>
<evidence type="ECO:0000256" key="8">
    <source>
        <dbReference type="SAM" id="Phobius"/>
    </source>
</evidence>
<evidence type="ECO:0000256" key="3">
    <source>
        <dbReference type="ARBA" id="ARBA00022692"/>
    </source>
</evidence>
<dbReference type="GO" id="GO:0005524">
    <property type="term" value="F:ATP binding"/>
    <property type="evidence" value="ECO:0007669"/>
    <property type="project" value="UniProtKB-KW"/>
</dbReference>
<dbReference type="SUPFAM" id="SSF52540">
    <property type="entry name" value="P-loop containing nucleoside triphosphate hydrolases"/>
    <property type="match status" value="2"/>
</dbReference>
<keyword evidence="4" id="KW-0547">Nucleotide-binding</keyword>
<proteinExistence type="predicted"/>
<dbReference type="EMBL" id="JAHCVI010000003">
    <property type="protein sequence ID" value="KAG7287011.1"/>
    <property type="molecule type" value="Genomic_DNA"/>
</dbReference>
<feature type="transmembrane region" description="Helical" evidence="8">
    <location>
        <begin position="37"/>
        <end position="55"/>
    </location>
</feature>
<accession>A0AAD4HXH6</accession>
<keyword evidence="5" id="KW-0067">ATP-binding</keyword>
<keyword evidence="7 8" id="KW-0472">Membrane</keyword>
<evidence type="ECO:0000256" key="7">
    <source>
        <dbReference type="ARBA" id="ARBA00023136"/>
    </source>
</evidence>
<dbReference type="Pfam" id="PF00005">
    <property type="entry name" value="ABC_tran"/>
    <property type="match status" value="2"/>
</dbReference>
<dbReference type="PANTHER" id="PTHR24223:SF399">
    <property type="entry name" value="ABC TRANSPORTER ATNG"/>
    <property type="match status" value="1"/>
</dbReference>
<dbReference type="GO" id="GO:0140359">
    <property type="term" value="F:ABC-type transporter activity"/>
    <property type="evidence" value="ECO:0007669"/>
    <property type="project" value="InterPro"/>
</dbReference>
<dbReference type="InterPro" id="IPR050173">
    <property type="entry name" value="ABC_transporter_C-like"/>
</dbReference>
<dbReference type="PANTHER" id="PTHR24223">
    <property type="entry name" value="ATP-BINDING CASSETTE SUB-FAMILY C"/>
    <property type="match status" value="1"/>
</dbReference>
<evidence type="ECO:0000256" key="4">
    <source>
        <dbReference type="ARBA" id="ARBA00022741"/>
    </source>
</evidence>
<keyword evidence="2" id="KW-0813">Transport</keyword>
<dbReference type="GO" id="GO:0016020">
    <property type="term" value="C:membrane"/>
    <property type="evidence" value="ECO:0007669"/>
    <property type="project" value="UniProtKB-SubCell"/>
</dbReference>
<sequence>MAIFSKMLRLPEDASTESRAMTLMVADVQRIATGLSYLHEVWAAVAEAAIFTYLLQGRVGTPSLTVVGLAISYATLTLSPLLVFGAYLAVVGIDSSAGDVDAPRMFTSLVLIALLAPPLIHLFQALPTLGAAHGCFQRLHDFFGLNERLPPVIDRELAVSSPDVVVSTEQASFGYEEEKPLLHDVNLNLKKGRRVVILGAVGAGKSLLLKSILGEACIAIARAVALRKEVLVLDDVFSALDPSTKSRIVNRLLGTTGLARLHQMTVIFTTHDRSLAALADEAYEIDAAGNSSCSIQHLMLVVVPISGIALHADLLATVLAASFPFISRVDTGHLLNRFNQDLMFVDTTLPMALFNTTAELFTGLVQIILIALASVHALSVIPPLFAVLYMIQRFYLRTSKQLRLLELETKADLHTRLSELAAGITTIRAHGWAAFAEQRFAESLDRSQESFYLLYAVQRWLQLVLGLVVAGLVLIVTGVAVRLNMGPGGAAVGAIGVALTNATSLGETLTNLIVSWTSLETALGAVARIALFKRDTPREPAGSETREPLPDDWSREGVIEFVNVRASYATADDGAPQDNNNTNSQRGAWGLKGISATFDAGAKVAICGSTGSGKSTMLLAILGMIDVKVGYVAIDGVPISQLTPAEFRQRFEVISQDYFSCARTIREELDPDGQFPDEEICDALRECGLWDKICAMTSLDGLRSELNLSNGESQLLCLAGVILRSKRQPGGILLLDEATSRFDEMVVMDGGVIVDRGKTLEVIKRCDLFS</sequence>
<feature type="transmembrane region" description="Helical" evidence="8">
    <location>
        <begin position="460"/>
        <end position="481"/>
    </location>
</feature>
<evidence type="ECO:0000256" key="1">
    <source>
        <dbReference type="ARBA" id="ARBA00004141"/>
    </source>
</evidence>
<feature type="transmembrane region" description="Helical" evidence="8">
    <location>
        <begin position="364"/>
        <end position="391"/>
    </location>
</feature>
<evidence type="ECO:0000259" key="9">
    <source>
        <dbReference type="PROSITE" id="PS50929"/>
    </source>
</evidence>
<comment type="caution">
    <text evidence="10">The sequence shown here is derived from an EMBL/GenBank/DDBJ whole genome shotgun (WGS) entry which is preliminary data.</text>
</comment>
<name>A0AAD4HXH6_9PEZI</name>
<feature type="transmembrane region" description="Helical" evidence="8">
    <location>
        <begin position="105"/>
        <end position="123"/>
    </location>
</feature>
<dbReference type="Gene3D" id="3.40.50.300">
    <property type="entry name" value="P-loop containing nucleotide triphosphate hydrolases"/>
    <property type="match status" value="3"/>
</dbReference>
<evidence type="ECO:0000256" key="5">
    <source>
        <dbReference type="ARBA" id="ARBA00022840"/>
    </source>
</evidence>
<dbReference type="InterPro" id="IPR003593">
    <property type="entry name" value="AAA+_ATPase"/>
</dbReference>
<dbReference type="SUPFAM" id="SSF90123">
    <property type="entry name" value="ABC transporter transmembrane region"/>
    <property type="match status" value="1"/>
</dbReference>
<evidence type="ECO:0000256" key="6">
    <source>
        <dbReference type="ARBA" id="ARBA00022989"/>
    </source>
</evidence>
<dbReference type="SMART" id="SM00382">
    <property type="entry name" value="AAA"/>
    <property type="match status" value="2"/>
</dbReference>
<dbReference type="InterPro" id="IPR011527">
    <property type="entry name" value="ABC1_TM_dom"/>
</dbReference>
<dbReference type="Proteomes" id="UP001197093">
    <property type="component" value="Unassembled WGS sequence"/>
</dbReference>
<keyword evidence="11" id="KW-1185">Reference proteome</keyword>
<evidence type="ECO:0000256" key="2">
    <source>
        <dbReference type="ARBA" id="ARBA00022448"/>
    </source>
</evidence>
<dbReference type="InterPro" id="IPR036640">
    <property type="entry name" value="ABC1_TM_sf"/>
</dbReference>
<dbReference type="PROSITE" id="PS50929">
    <property type="entry name" value="ABC_TM1F"/>
    <property type="match status" value="1"/>
</dbReference>
<dbReference type="CDD" id="cd18580">
    <property type="entry name" value="ABC_6TM_ABCC_D2"/>
    <property type="match status" value="1"/>
</dbReference>
<dbReference type="GO" id="GO:0016887">
    <property type="term" value="F:ATP hydrolysis activity"/>
    <property type="evidence" value="ECO:0007669"/>
    <property type="project" value="InterPro"/>
</dbReference>
<evidence type="ECO:0000313" key="11">
    <source>
        <dbReference type="Proteomes" id="UP001197093"/>
    </source>
</evidence>
<feature type="domain" description="ABC transmembrane type-1" evidence="9">
    <location>
        <begin position="309"/>
        <end position="521"/>
    </location>
</feature>